<evidence type="ECO:0000259" key="7">
    <source>
        <dbReference type="PROSITE" id="PS50853"/>
    </source>
</evidence>
<dbReference type="SMR" id="A0A9W7TKB9"/>
<dbReference type="EMBL" id="JAFHDT010000016">
    <property type="protein sequence ID" value="KAI7798897.1"/>
    <property type="molecule type" value="Genomic_DNA"/>
</dbReference>
<dbReference type="Gene3D" id="3.80.10.10">
    <property type="entry name" value="Ribonuclease Inhibitor"/>
    <property type="match status" value="2"/>
</dbReference>
<evidence type="ECO:0000256" key="6">
    <source>
        <dbReference type="SAM" id="SignalP"/>
    </source>
</evidence>
<dbReference type="InterPro" id="IPR001611">
    <property type="entry name" value="Leu-rich_rpt"/>
</dbReference>
<gene>
    <name evidence="8" type="ORF">IRJ41_015953</name>
</gene>
<feature type="region of interest" description="Disordered" evidence="4">
    <location>
        <begin position="419"/>
        <end position="487"/>
    </location>
</feature>
<organism evidence="8 9">
    <name type="scientific">Triplophysa rosa</name>
    <name type="common">Cave loach</name>
    <dbReference type="NCBI Taxonomy" id="992332"/>
    <lineage>
        <taxon>Eukaryota</taxon>
        <taxon>Metazoa</taxon>
        <taxon>Chordata</taxon>
        <taxon>Craniata</taxon>
        <taxon>Vertebrata</taxon>
        <taxon>Euteleostomi</taxon>
        <taxon>Actinopterygii</taxon>
        <taxon>Neopterygii</taxon>
        <taxon>Teleostei</taxon>
        <taxon>Ostariophysi</taxon>
        <taxon>Cypriniformes</taxon>
        <taxon>Nemacheilidae</taxon>
        <taxon>Triplophysa</taxon>
    </lineage>
</organism>
<dbReference type="SUPFAM" id="SSF52058">
    <property type="entry name" value="L domain-like"/>
    <property type="match status" value="1"/>
</dbReference>
<dbReference type="Proteomes" id="UP001059041">
    <property type="component" value="Linkage Group LG16"/>
</dbReference>
<dbReference type="InterPro" id="IPR003591">
    <property type="entry name" value="Leu-rich_rpt_typical-subtyp"/>
</dbReference>
<dbReference type="InterPro" id="IPR032675">
    <property type="entry name" value="LRR_dom_sf"/>
</dbReference>
<dbReference type="FunFam" id="3.80.10.10:FF:001360">
    <property type="entry name" value="Uncharacterized protein"/>
    <property type="match status" value="1"/>
</dbReference>
<dbReference type="InterPro" id="IPR050328">
    <property type="entry name" value="Dev_Immune_Receptor"/>
</dbReference>
<dbReference type="PANTHER" id="PTHR24373">
    <property type="entry name" value="SLIT RELATED LEUCINE-RICH REPEAT NEURONAL PROTEIN"/>
    <property type="match status" value="1"/>
</dbReference>
<feature type="signal peptide" evidence="6">
    <location>
        <begin position="1"/>
        <end position="25"/>
    </location>
</feature>
<dbReference type="FunFam" id="3.80.10.10:FF:000169">
    <property type="entry name" value="TLR4 interactor with leucine rich repeats"/>
    <property type="match status" value="1"/>
</dbReference>
<feature type="compositionally biased region" description="Basic and acidic residues" evidence="4">
    <location>
        <begin position="436"/>
        <end position="455"/>
    </location>
</feature>
<sequence>MAYWFFCSFLLSCGGALIFLAPVCTVCPEPCDCQHAQHIVCANRGLRAVPKAPQVERAGDVRVLGLAGNFIHNLSAFDFVRYSNLMRLNLQFNQIRNMHPKAFEKLSKLEELYLGNNLISTIHSGTLQSLKKLTILYSNNNEIKDVFPESFSHLNSLVKLRLDGNAIEVLKESVFKGMTNLMFLHLESNQLHHIDRNAFTRLNKLQFLNLSNNKQTELHDIFMFSHLKSLVTLLLADNELRYVGNHVFQNLKRLTKLSLSRNKISKIDNEAFKGLSRVKEFTIDRNELTEIPVGLLDPLERIEHLDLSDNLITRVDPGALNLLSHLKTLKLKNNRLTNLSGGIFATNGVLFHVDLNGNNWTCDCQMEKLKSWMTEAHSQGKLLSVFVRCHDPPVLAGKYLDYVNNSQLGNLSGFCESEHLSPQPMESRGSVVKSSMLKEKREGEKKTVIQGDEGRQGPATTVERKKRRKSTNTRTRIPNGEFGNLMKTENSSSLVNNTDLFTTEPTFVTGHSVHNHSNKQEVVTHFPFASAPQEQFNLPLQDKAKHHDLKTAAITDACQFNRYSILNVSVKDVTSDTATVRWSTVPDTSLVNRKELTFRVLFDRFGHTFRFPRYVYTDGSDRAVTLQELCPDSTYITCVESVVGGALCQVAPRDHCTGFVTLSPSVTSEVNIQLITVIALAVNALLLLLVGGVWLGRVLKRRIKRRKSSAHAHVRHMYSTRHPFRSTVATTCVSSEFSGYQSGRQLAEEGDLIQFPGERFFDNNPARRDDDVIMLRYSD</sequence>
<accession>A0A9W7TKB9</accession>
<evidence type="ECO:0000256" key="2">
    <source>
        <dbReference type="ARBA" id="ARBA00022729"/>
    </source>
</evidence>
<dbReference type="PANTHER" id="PTHR24373:SF307">
    <property type="entry name" value="TLR4 INTERACTOR WITH LEUCINE RICH REPEATS"/>
    <property type="match status" value="1"/>
</dbReference>
<dbReference type="SMART" id="SM00365">
    <property type="entry name" value="LRR_SD22"/>
    <property type="match status" value="5"/>
</dbReference>
<dbReference type="Gene3D" id="2.60.40.10">
    <property type="entry name" value="Immunoglobulins"/>
    <property type="match status" value="1"/>
</dbReference>
<evidence type="ECO:0000313" key="9">
    <source>
        <dbReference type="Proteomes" id="UP001059041"/>
    </source>
</evidence>
<comment type="caution">
    <text evidence="8">The sequence shown here is derived from an EMBL/GenBank/DDBJ whole genome shotgun (WGS) entry which is preliminary data.</text>
</comment>
<keyword evidence="1" id="KW-0433">Leucine-rich repeat</keyword>
<keyword evidence="5" id="KW-0472">Membrane</keyword>
<dbReference type="InterPro" id="IPR013783">
    <property type="entry name" value="Ig-like_fold"/>
</dbReference>
<evidence type="ECO:0000313" key="8">
    <source>
        <dbReference type="EMBL" id="KAI7798897.1"/>
    </source>
</evidence>
<dbReference type="InterPro" id="IPR036116">
    <property type="entry name" value="FN3_sf"/>
</dbReference>
<dbReference type="GO" id="GO:0031012">
    <property type="term" value="C:extracellular matrix"/>
    <property type="evidence" value="ECO:0007669"/>
    <property type="project" value="TreeGrafter"/>
</dbReference>
<dbReference type="InterPro" id="IPR003961">
    <property type="entry name" value="FN3_dom"/>
</dbReference>
<dbReference type="GO" id="GO:0005615">
    <property type="term" value="C:extracellular space"/>
    <property type="evidence" value="ECO:0007669"/>
    <property type="project" value="TreeGrafter"/>
</dbReference>
<dbReference type="SMART" id="SM00369">
    <property type="entry name" value="LRR_TYP"/>
    <property type="match status" value="11"/>
</dbReference>
<keyword evidence="9" id="KW-1185">Reference proteome</keyword>
<evidence type="ECO:0000256" key="4">
    <source>
        <dbReference type="SAM" id="MobiDB-lite"/>
    </source>
</evidence>
<reference evidence="8" key="1">
    <citation type="submission" date="2021-02" db="EMBL/GenBank/DDBJ databases">
        <title>Comparative genomics reveals that relaxation of natural selection precedes convergent phenotypic evolution of cavefish.</title>
        <authorList>
            <person name="Peng Z."/>
        </authorList>
    </citation>
    <scope>NUCLEOTIDE SEQUENCE</scope>
    <source>
        <tissue evidence="8">Muscle</tissue>
    </source>
</reference>
<keyword evidence="3" id="KW-0677">Repeat</keyword>
<keyword evidence="5" id="KW-1133">Transmembrane helix</keyword>
<keyword evidence="2 6" id="KW-0732">Signal</keyword>
<feature type="domain" description="Fibronectin type-III" evidence="7">
    <location>
        <begin position="564"/>
        <end position="665"/>
    </location>
</feature>
<dbReference type="SUPFAM" id="SSF49265">
    <property type="entry name" value="Fibronectin type III"/>
    <property type="match status" value="1"/>
</dbReference>
<dbReference type="PROSITE" id="PS51450">
    <property type="entry name" value="LRR"/>
    <property type="match status" value="3"/>
</dbReference>
<name>A0A9W7TKB9_TRIRA</name>
<evidence type="ECO:0000256" key="1">
    <source>
        <dbReference type="ARBA" id="ARBA00022614"/>
    </source>
</evidence>
<evidence type="ECO:0000256" key="3">
    <source>
        <dbReference type="ARBA" id="ARBA00022737"/>
    </source>
</evidence>
<proteinExistence type="predicted"/>
<dbReference type="PROSITE" id="PS50853">
    <property type="entry name" value="FN3"/>
    <property type="match status" value="1"/>
</dbReference>
<dbReference type="AlphaFoldDB" id="A0A9W7TKB9"/>
<feature type="transmembrane region" description="Helical" evidence="5">
    <location>
        <begin position="674"/>
        <end position="696"/>
    </location>
</feature>
<keyword evidence="5" id="KW-0812">Transmembrane</keyword>
<dbReference type="Pfam" id="PF13855">
    <property type="entry name" value="LRR_8"/>
    <property type="match status" value="3"/>
</dbReference>
<protein>
    <submittedName>
        <fullName evidence="8">TLR4 interactor with leucine rich repeats a duplicate a</fullName>
    </submittedName>
</protein>
<evidence type="ECO:0000256" key="5">
    <source>
        <dbReference type="SAM" id="Phobius"/>
    </source>
</evidence>
<dbReference type="OrthoDB" id="2013775at2759"/>
<feature type="chain" id="PRO_5040854988" evidence="6">
    <location>
        <begin position="26"/>
        <end position="779"/>
    </location>
</feature>